<evidence type="ECO:0000256" key="1">
    <source>
        <dbReference type="ARBA" id="ARBA00022801"/>
    </source>
</evidence>
<gene>
    <name evidence="3" type="ORF">OW763_06270</name>
</gene>
<sequence length="84" mass="9386">MSRQTEFINKIVPRAIVSMKKHGVLASITIAQAVLKSGWGRSSLASKYHNLFGIKAIGNWQGKAVNMKTGEYRNGSHVTEKYFF</sequence>
<keyword evidence="4" id="KW-1185">Reference proteome</keyword>
<evidence type="ECO:0000259" key="2">
    <source>
        <dbReference type="SMART" id="SM00047"/>
    </source>
</evidence>
<name>A0ABT4D1N0_9CLOT</name>
<feature type="domain" description="Mannosyl-glycoprotein endo-beta-N-acetylglucosamidase-like" evidence="2">
    <location>
        <begin position="2"/>
        <end position="84"/>
    </location>
</feature>
<reference evidence="3" key="1">
    <citation type="submission" date="2022-12" db="EMBL/GenBank/DDBJ databases">
        <authorList>
            <person name="Wang J."/>
        </authorList>
    </citation>
    <scope>NUCLEOTIDE SEQUENCE</scope>
    <source>
        <strain evidence="3">HY-45-18</strain>
    </source>
</reference>
<dbReference type="InterPro" id="IPR002901">
    <property type="entry name" value="MGlyc_endo_b_GlcNAc-like_dom"/>
</dbReference>
<dbReference type="PANTHER" id="PTHR33308:SF9">
    <property type="entry name" value="PEPTIDOGLYCAN HYDROLASE FLGJ"/>
    <property type="match status" value="1"/>
</dbReference>
<dbReference type="Pfam" id="PF01832">
    <property type="entry name" value="Glucosaminidase"/>
    <property type="match status" value="1"/>
</dbReference>
<dbReference type="InterPro" id="IPR051056">
    <property type="entry name" value="Glycosyl_Hydrolase_73"/>
</dbReference>
<organism evidence="3 4">
    <name type="scientific">Clostridium aestuarii</name>
    <dbReference type="NCBI Taxonomy" id="338193"/>
    <lineage>
        <taxon>Bacteria</taxon>
        <taxon>Bacillati</taxon>
        <taxon>Bacillota</taxon>
        <taxon>Clostridia</taxon>
        <taxon>Eubacteriales</taxon>
        <taxon>Clostridiaceae</taxon>
        <taxon>Clostridium</taxon>
    </lineage>
</organism>
<accession>A0ABT4D1N0</accession>
<evidence type="ECO:0000313" key="4">
    <source>
        <dbReference type="Proteomes" id="UP001078443"/>
    </source>
</evidence>
<comment type="caution">
    <text evidence="3">The sequence shown here is derived from an EMBL/GenBank/DDBJ whole genome shotgun (WGS) entry which is preliminary data.</text>
</comment>
<dbReference type="EMBL" id="JAPQER010000002">
    <property type="protein sequence ID" value="MCY6483953.1"/>
    <property type="molecule type" value="Genomic_DNA"/>
</dbReference>
<keyword evidence="1" id="KW-0378">Hydrolase</keyword>
<dbReference type="RefSeq" id="WP_268040226.1">
    <property type="nucleotide sequence ID" value="NZ_JAPQER010000002.1"/>
</dbReference>
<dbReference type="SMART" id="SM00047">
    <property type="entry name" value="LYZ2"/>
    <property type="match status" value="1"/>
</dbReference>
<protein>
    <submittedName>
        <fullName evidence="3">Glucosaminidase domain-containing protein</fullName>
    </submittedName>
</protein>
<dbReference type="Proteomes" id="UP001078443">
    <property type="component" value="Unassembled WGS sequence"/>
</dbReference>
<dbReference type="PANTHER" id="PTHR33308">
    <property type="entry name" value="PEPTIDOGLYCAN HYDROLASE FLGJ"/>
    <property type="match status" value="1"/>
</dbReference>
<dbReference type="Gene3D" id="1.10.530.10">
    <property type="match status" value="1"/>
</dbReference>
<evidence type="ECO:0000313" key="3">
    <source>
        <dbReference type="EMBL" id="MCY6483953.1"/>
    </source>
</evidence>
<proteinExistence type="predicted"/>